<accession>U5QKW2</accession>
<dbReference type="Pfam" id="PF20582">
    <property type="entry name" value="UPF0758_N"/>
    <property type="match status" value="1"/>
</dbReference>
<dbReference type="EMBL" id="CP003587">
    <property type="protein sequence ID" value="AGY58254.1"/>
    <property type="molecule type" value="Genomic_DNA"/>
</dbReference>
<dbReference type="InterPro" id="IPR046778">
    <property type="entry name" value="UPF0758_N"/>
</dbReference>
<dbReference type="HOGENOM" id="CLU_073529_0_2_3"/>
<dbReference type="eggNOG" id="COG2003">
    <property type="taxonomic scope" value="Bacteria"/>
</dbReference>
<dbReference type="KEGG" id="glj:GKIL_2008"/>
<dbReference type="GO" id="GO:0046872">
    <property type="term" value="F:metal ion binding"/>
    <property type="evidence" value="ECO:0007669"/>
    <property type="project" value="UniProtKB-KW"/>
</dbReference>
<dbReference type="CDD" id="cd08071">
    <property type="entry name" value="MPN_DUF2466"/>
    <property type="match status" value="1"/>
</dbReference>
<dbReference type="AlphaFoldDB" id="U5QKW2"/>
<comment type="similarity">
    <text evidence="1 7">Belongs to the UPF0758 family.</text>
</comment>
<dbReference type="NCBIfam" id="TIGR00608">
    <property type="entry name" value="radc"/>
    <property type="match status" value="1"/>
</dbReference>
<evidence type="ECO:0000313" key="10">
    <source>
        <dbReference type="Proteomes" id="UP000017396"/>
    </source>
</evidence>
<evidence type="ECO:0000256" key="4">
    <source>
        <dbReference type="ARBA" id="ARBA00022801"/>
    </source>
</evidence>
<dbReference type="Gene3D" id="3.40.140.10">
    <property type="entry name" value="Cytidine Deaminase, domain 2"/>
    <property type="match status" value="1"/>
</dbReference>
<keyword evidence="10" id="KW-1185">Reference proteome</keyword>
<feature type="domain" description="MPN" evidence="8">
    <location>
        <begin position="111"/>
        <end position="233"/>
    </location>
</feature>
<dbReference type="Proteomes" id="UP000017396">
    <property type="component" value="Chromosome"/>
</dbReference>
<organism evidence="9 10">
    <name type="scientific">Gloeobacter kilaueensis (strain ATCC BAA-2537 / CCAP 1431/1 / ULC 316 / JS1)</name>
    <dbReference type="NCBI Taxonomy" id="1183438"/>
    <lineage>
        <taxon>Bacteria</taxon>
        <taxon>Bacillati</taxon>
        <taxon>Cyanobacteriota</taxon>
        <taxon>Cyanophyceae</taxon>
        <taxon>Gloeobacterales</taxon>
        <taxon>Gloeobacteraceae</taxon>
        <taxon>Gloeobacter</taxon>
    </lineage>
</organism>
<dbReference type="OrthoDB" id="9804482at2"/>
<evidence type="ECO:0000259" key="8">
    <source>
        <dbReference type="PROSITE" id="PS50249"/>
    </source>
</evidence>
<evidence type="ECO:0000256" key="3">
    <source>
        <dbReference type="ARBA" id="ARBA00022723"/>
    </source>
</evidence>
<evidence type="ECO:0000313" key="9">
    <source>
        <dbReference type="EMBL" id="AGY58254.1"/>
    </source>
</evidence>
<keyword evidence="4" id="KW-0378">Hydrolase</keyword>
<dbReference type="NCBIfam" id="NF000642">
    <property type="entry name" value="PRK00024.1"/>
    <property type="match status" value="1"/>
</dbReference>
<dbReference type="PROSITE" id="PS01302">
    <property type="entry name" value="UPF0758"/>
    <property type="match status" value="1"/>
</dbReference>
<dbReference type="InterPro" id="IPR025657">
    <property type="entry name" value="RadC_JAB"/>
</dbReference>
<dbReference type="Pfam" id="PF04002">
    <property type="entry name" value="RadC"/>
    <property type="match status" value="1"/>
</dbReference>
<evidence type="ECO:0000256" key="1">
    <source>
        <dbReference type="ARBA" id="ARBA00010243"/>
    </source>
</evidence>
<keyword evidence="6" id="KW-0482">Metalloprotease</keyword>
<evidence type="ECO:0000256" key="6">
    <source>
        <dbReference type="ARBA" id="ARBA00023049"/>
    </source>
</evidence>
<dbReference type="PROSITE" id="PS50249">
    <property type="entry name" value="MPN"/>
    <property type="match status" value="1"/>
</dbReference>
<protein>
    <submittedName>
        <fullName evidence="9">DNA repair protein RadC</fullName>
    </submittedName>
</protein>
<dbReference type="GO" id="GO:0006508">
    <property type="term" value="P:proteolysis"/>
    <property type="evidence" value="ECO:0007669"/>
    <property type="project" value="UniProtKB-KW"/>
</dbReference>
<dbReference type="PANTHER" id="PTHR30471:SF3">
    <property type="entry name" value="UPF0758 PROTEIN YEES-RELATED"/>
    <property type="match status" value="1"/>
</dbReference>
<proteinExistence type="inferred from homology"/>
<keyword evidence="5" id="KW-0862">Zinc</keyword>
<dbReference type="RefSeq" id="WP_023173381.1">
    <property type="nucleotide sequence ID" value="NC_022600.1"/>
</dbReference>
<evidence type="ECO:0000256" key="2">
    <source>
        <dbReference type="ARBA" id="ARBA00022670"/>
    </source>
</evidence>
<evidence type="ECO:0000256" key="7">
    <source>
        <dbReference type="RuleBase" id="RU003797"/>
    </source>
</evidence>
<dbReference type="GO" id="GO:0008237">
    <property type="term" value="F:metallopeptidase activity"/>
    <property type="evidence" value="ECO:0007669"/>
    <property type="project" value="UniProtKB-KW"/>
</dbReference>
<reference evidence="9 10" key="1">
    <citation type="journal article" date="2013" name="PLoS ONE">
        <title>Cultivation and Complete Genome Sequencing of Gloeobacter kilaueensis sp. nov., from a Lava Cave in Kilauea Caldera, Hawai'i.</title>
        <authorList>
            <person name="Saw J.H."/>
            <person name="Schatz M."/>
            <person name="Brown M.V."/>
            <person name="Kunkel D.D."/>
            <person name="Foster J.S."/>
            <person name="Shick H."/>
            <person name="Christensen S."/>
            <person name="Hou S."/>
            <person name="Wan X."/>
            <person name="Donachie S.P."/>
        </authorList>
    </citation>
    <scope>NUCLEOTIDE SEQUENCE [LARGE SCALE GENOMIC DNA]</scope>
    <source>
        <strain evidence="10">JS</strain>
    </source>
</reference>
<dbReference type="STRING" id="1183438.GKIL_2008"/>
<keyword evidence="2" id="KW-0645">Protease</keyword>
<dbReference type="InterPro" id="IPR001405">
    <property type="entry name" value="UPF0758"/>
</dbReference>
<gene>
    <name evidence="9" type="primary">radC</name>
    <name evidence="9" type="ORF">GKIL_2008</name>
</gene>
<dbReference type="InterPro" id="IPR037518">
    <property type="entry name" value="MPN"/>
</dbReference>
<keyword evidence="3" id="KW-0479">Metal-binding</keyword>
<name>U5QKW2_GLOK1</name>
<dbReference type="PATRIC" id="fig|1183438.3.peg.1969"/>
<sequence length="236" mass="25404">MEALRIAELPACERPRERLFDGGPRGLATAELLAILLGSGQANGLSAIGLAQRLLRSLEGPGCDPLAHLRDISAAELMLQPGIGPARAASLLAALELGRRVFLAPPAPRPVVDSPQAVAAVLRAEMAFARQEQFAVLLLDIKNRLIAHRIVTLGTLDETLAHPREIFREAIRQAAAGIIVAHNHPSGITDPSAEDLRLTRQLLECARTLQIPVLDHVIVAQHSCTSLRRTTALWQS</sequence>
<dbReference type="InterPro" id="IPR020891">
    <property type="entry name" value="UPF0758_CS"/>
</dbReference>
<evidence type="ECO:0000256" key="5">
    <source>
        <dbReference type="ARBA" id="ARBA00022833"/>
    </source>
</evidence>
<dbReference type="PANTHER" id="PTHR30471">
    <property type="entry name" value="DNA REPAIR PROTEIN RADC"/>
    <property type="match status" value="1"/>
</dbReference>